<keyword evidence="2 6" id="KW-0645">Protease</keyword>
<reference evidence="6" key="2">
    <citation type="journal article" date="2020" name="BMC">
        <title>Leishmania infection induces a limited differential gene expression in the sand fly midgut.</title>
        <authorList>
            <person name="Coutinho-Abreu I.V."/>
            <person name="Serafim T.D."/>
            <person name="Meneses C."/>
            <person name="Kamhawi S."/>
            <person name="Oliveira F."/>
            <person name="Valenzuela J.G."/>
        </authorList>
    </citation>
    <scope>NUCLEOTIDE SEQUENCE</scope>
    <source>
        <strain evidence="6">Jacobina</strain>
        <tissue evidence="6">Midgut</tissue>
    </source>
</reference>
<proteinExistence type="inferred from homology"/>
<dbReference type="VEuPathDB" id="VectorBase:LLONM1_010609"/>
<reference evidence="7" key="3">
    <citation type="submission" date="2020-05" db="UniProtKB">
        <authorList>
            <consortium name="EnsemblMetazoa"/>
        </authorList>
    </citation>
    <scope>IDENTIFICATION</scope>
    <source>
        <strain evidence="7">Jacobina</strain>
    </source>
</reference>
<evidence type="ECO:0000313" key="7">
    <source>
        <dbReference type="EnsemblMetazoa" id="LLOJ008787-PA"/>
    </source>
</evidence>
<dbReference type="Proteomes" id="UP000092461">
    <property type="component" value="Unassembled WGS sequence"/>
</dbReference>
<protein>
    <submittedName>
        <fullName evidence="6">Putative sentrin-specific protease 8</fullName>
    </submittedName>
</protein>
<evidence type="ECO:0000256" key="2">
    <source>
        <dbReference type="ARBA" id="ARBA00022670"/>
    </source>
</evidence>
<dbReference type="GO" id="GO:0006508">
    <property type="term" value="P:proteolysis"/>
    <property type="evidence" value="ECO:0007669"/>
    <property type="project" value="UniProtKB-KW"/>
</dbReference>
<dbReference type="GO" id="GO:0008234">
    <property type="term" value="F:cysteine-type peptidase activity"/>
    <property type="evidence" value="ECO:0007669"/>
    <property type="project" value="UniProtKB-KW"/>
</dbReference>
<dbReference type="GO" id="GO:0000338">
    <property type="term" value="P:protein deneddylation"/>
    <property type="evidence" value="ECO:0007669"/>
    <property type="project" value="TreeGrafter"/>
</dbReference>
<dbReference type="Gene3D" id="3.40.395.10">
    <property type="entry name" value="Adenoviral Proteinase, Chain A"/>
    <property type="match status" value="1"/>
</dbReference>
<dbReference type="InterPro" id="IPR038765">
    <property type="entry name" value="Papain-like_cys_pep_sf"/>
</dbReference>
<dbReference type="InterPro" id="IPR003653">
    <property type="entry name" value="Peptidase_C48_C"/>
</dbReference>
<evidence type="ECO:0000313" key="8">
    <source>
        <dbReference type="Proteomes" id="UP000092461"/>
    </source>
</evidence>
<dbReference type="EnsemblMetazoa" id="LLOJ008787-RA">
    <property type="protein sequence ID" value="LLOJ008787-PA"/>
    <property type="gene ID" value="LLOJ008787"/>
</dbReference>
<dbReference type="SUPFAM" id="SSF54001">
    <property type="entry name" value="Cysteine proteinases"/>
    <property type="match status" value="1"/>
</dbReference>
<evidence type="ECO:0000256" key="4">
    <source>
        <dbReference type="ARBA" id="ARBA00022807"/>
    </source>
</evidence>
<dbReference type="PANTHER" id="PTHR46468:SF1">
    <property type="entry name" value="SENTRIN-SPECIFIC PROTEASE 8"/>
    <property type="match status" value="1"/>
</dbReference>
<evidence type="ECO:0000256" key="3">
    <source>
        <dbReference type="ARBA" id="ARBA00022801"/>
    </source>
</evidence>
<keyword evidence="4" id="KW-0788">Thiol protease</keyword>
<evidence type="ECO:0000313" key="6">
    <source>
        <dbReference type="EMBL" id="MBC1176895.1"/>
    </source>
</evidence>
<dbReference type="InterPro" id="IPR044613">
    <property type="entry name" value="Nep1/2-like"/>
</dbReference>
<dbReference type="GO" id="GO:0019784">
    <property type="term" value="F:deNEDDylase activity"/>
    <property type="evidence" value="ECO:0007669"/>
    <property type="project" value="InterPro"/>
</dbReference>
<evidence type="ECO:0000256" key="1">
    <source>
        <dbReference type="ARBA" id="ARBA00005234"/>
    </source>
</evidence>
<dbReference type="VEuPathDB" id="VectorBase:LLOJ008787"/>
<dbReference type="Pfam" id="PF02902">
    <property type="entry name" value="Peptidase_C48"/>
    <property type="match status" value="1"/>
</dbReference>
<keyword evidence="3" id="KW-0378">Hydrolase</keyword>
<feature type="domain" description="Ubiquitin-like protease family profile" evidence="5">
    <location>
        <begin position="14"/>
        <end position="173"/>
    </location>
</feature>
<dbReference type="AlphaFoldDB" id="A0A1B0CV02"/>
<dbReference type="PROSITE" id="PS50600">
    <property type="entry name" value="ULP_PROTEASE"/>
    <property type="match status" value="1"/>
</dbReference>
<evidence type="ECO:0000259" key="5">
    <source>
        <dbReference type="PROSITE" id="PS50600"/>
    </source>
</evidence>
<organism evidence="7 8">
    <name type="scientific">Lutzomyia longipalpis</name>
    <name type="common">Sand fly</name>
    <dbReference type="NCBI Taxonomy" id="7200"/>
    <lineage>
        <taxon>Eukaryota</taxon>
        <taxon>Metazoa</taxon>
        <taxon>Ecdysozoa</taxon>
        <taxon>Arthropoda</taxon>
        <taxon>Hexapoda</taxon>
        <taxon>Insecta</taxon>
        <taxon>Pterygota</taxon>
        <taxon>Neoptera</taxon>
        <taxon>Endopterygota</taxon>
        <taxon>Diptera</taxon>
        <taxon>Nematocera</taxon>
        <taxon>Psychodoidea</taxon>
        <taxon>Psychodidae</taxon>
        <taxon>Lutzomyia</taxon>
        <taxon>Lutzomyia</taxon>
    </lineage>
</organism>
<dbReference type="PANTHER" id="PTHR46468">
    <property type="entry name" value="SENTRIN-SPECIFIC PROTEASE 8"/>
    <property type="match status" value="1"/>
</dbReference>
<accession>A0A1B0CV02</accession>
<dbReference type="EMBL" id="AJWK01029929">
    <property type="status" value="NOT_ANNOTATED_CDS"/>
    <property type="molecule type" value="Genomic_DNA"/>
</dbReference>
<dbReference type="EMBL" id="GITU01008192">
    <property type="protein sequence ID" value="MBC1176895.1"/>
    <property type="molecule type" value="Transcribed_RNA"/>
</dbReference>
<name>A0A1B0CV02_LUTLO</name>
<reference evidence="8" key="1">
    <citation type="submission" date="2012-05" db="EMBL/GenBank/DDBJ databases">
        <title>Whole Genome Assembly of Lutzomyia longipalpis.</title>
        <authorList>
            <person name="Richards S."/>
            <person name="Qu C."/>
            <person name="Dillon R."/>
            <person name="Worley K."/>
            <person name="Scherer S."/>
            <person name="Batterton M."/>
            <person name="Taylor A."/>
            <person name="Hawes A."/>
            <person name="Hernandez B."/>
            <person name="Kovar C."/>
            <person name="Mandapat C."/>
            <person name="Pham C."/>
            <person name="Qu C."/>
            <person name="Jing C."/>
            <person name="Bess C."/>
            <person name="Bandaranaike D."/>
            <person name="Ngo D."/>
            <person name="Ongeri F."/>
            <person name="Arias F."/>
            <person name="Lara F."/>
            <person name="Weissenberger G."/>
            <person name="Kamau G."/>
            <person name="Han H."/>
            <person name="Shen H."/>
            <person name="Dinh H."/>
            <person name="Khalil I."/>
            <person name="Jones J."/>
            <person name="Shafer J."/>
            <person name="Jayaseelan J."/>
            <person name="Quiroz J."/>
            <person name="Blankenburg K."/>
            <person name="Nguyen L."/>
            <person name="Jackson L."/>
            <person name="Francisco L."/>
            <person name="Tang L.-Y."/>
            <person name="Pu L.-L."/>
            <person name="Perales L."/>
            <person name="Lorensuhewa L."/>
            <person name="Munidasa M."/>
            <person name="Coyle M."/>
            <person name="Taylor M."/>
            <person name="Puazo M."/>
            <person name="Firestine M."/>
            <person name="Scheel M."/>
            <person name="Javaid M."/>
            <person name="Wang M."/>
            <person name="Li M."/>
            <person name="Tabassum N."/>
            <person name="Saada N."/>
            <person name="Osuji N."/>
            <person name="Aqrawi P."/>
            <person name="Fu Q."/>
            <person name="Thornton R."/>
            <person name="Raj R."/>
            <person name="Goodspeed R."/>
            <person name="Mata R."/>
            <person name="Najjar R."/>
            <person name="Gubbala S."/>
            <person name="Lee S."/>
            <person name="Denson S."/>
            <person name="Patil S."/>
            <person name="Macmil S."/>
            <person name="Qi S."/>
            <person name="Matskevitch T."/>
            <person name="Palculict T."/>
            <person name="Mathew T."/>
            <person name="Vee V."/>
            <person name="Velamala V."/>
            <person name="Korchina V."/>
            <person name="Cai W."/>
            <person name="Liu W."/>
            <person name="Dai W."/>
            <person name="Zou X."/>
            <person name="Zhu Y."/>
            <person name="Zhang Y."/>
            <person name="Wu Y.-Q."/>
            <person name="Xin Y."/>
            <person name="Nazarath L."/>
            <person name="Kovar C."/>
            <person name="Han Y."/>
            <person name="Muzny D."/>
            <person name="Gibbs R."/>
        </authorList>
    </citation>
    <scope>NUCLEOTIDE SEQUENCE [LARGE SCALE GENOMIC DNA]</scope>
    <source>
        <strain evidence="8">Jacobina</strain>
    </source>
</reference>
<comment type="similarity">
    <text evidence="1">Belongs to the peptidase C48 family.</text>
</comment>
<sequence>MSGMDRQVLSFHESLLRESDVHLLRGPHWLNDQIISFYFEYLEKVVYRDARNLLFVSPEVTQCLKIVSSDEASVFLTPLQATEKDFIFFALNNNEQSTAGGSHWSLLVFSRPENTFFHFDSCSGSNLATSRRFSRHLRSSLGCPGAELHEHECLQQSNCYDCGIHLILATEMVAQHTEDTGTVHNTPEIHQQDVKGKRREILKIIRQLGGEI</sequence>
<keyword evidence="8" id="KW-1185">Reference proteome</keyword>